<dbReference type="EMBL" id="SMAI01000011">
    <property type="protein sequence ID" value="TCT02943.1"/>
    <property type="molecule type" value="Genomic_DNA"/>
</dbReference>
<dbReference type="SFLD" id="SFLDS00019">
    <property type="entry name" value="Glutathione_Transferase_(cytos"/>
    <property type="match status" value="1"/>
</dbReference>
<evidence type="ECO:0000259" key="2">
    <source>
        <dbReference type="PROSITE" id="PS50405"/>
    </source>
</evidence>
<evidence type="ECO:0000313" key="4">
    <source>
        <dbReference type="Proteomes" id="UP000294664"/>
    </source>
</evidence>
<feature type="domain" description="GST N-terminal" evidence="1">
    <location>
        <begin position="1"/>
        <end position="87"/>
    </location>
</feature>
<dbReference type="Pfam" id="PF13410">
    <property type="entry name" value="GST_C_2"/>
    <property type="match status" value="1"/>
</dbReference>
<dbReference type="GO" id="GO:0005737">
    <property type="term" value="C:cytoplasm"/>
    <property type="evidence" value="ECO:0007669"/>
    <property type="project" value="TreeGrafter"/>
</dbReference>
<dbReference type="SUPFAM" id="SSF47616">
    <property type="entry name" value="GST C-terminal domain-like"/>
    <property type="match status" value="1"/>
</dbReference>
<evidence type="ECO:0000259" key="1">
    <source>
        <dbReference type="PROSITE" id="PS50404"/>
    </source>
</evidence>
<dbReference type="InterPro" id="IPR036282">
    <property type="entry name" value="Glutathione-S-Trfase_C_sf"/>
</dbReference>
<organism evidence="3 4">
    <name type="scientific">Aquabacter spiritensis</name>
    <dbReference type="NCBI Taxonomy" id="933073"/>
    <lineage>
        <taxon>Bacteria</taxon>
        <taxon>Pseudomonadati</taxon>
        <taxon>Pseudomonadota</taxon>
        <taxon>Alphaproteobacteria</taxon>
        <taxon>Hyphomicrobiales</taxon>
        <taxon>Xanthobacteraceae</taxon>
        <taxon>Aquabacter</taxon>
    </lineage>
</organism>
<name>A0A4R3LR12_9HYPH</name>
<dbReference type="PROSITE" id="PS50405">
    <property type="entry name" value="GST_CTER"/>
    <property type="match status" value="1"/>
</dbReference>
<dbReference type="SFLD" id="SFLDG00358">
    <property type="entry name" value="Main_(cytGST)"/>
    <property type="match status" value="1"/>
</dbReference>
<dbReference type="CDD" id="cd00570">
    <property type="entry name" value="GST_N_family"/>
    <property type="match status" value="1"/>
</dbReference>
<dbReference type="InterPro" id="IPR050983">
    <property type="entry name" value="GST_Omega/HSP26"/>
</dbReference>
<reference evidence="3 4" key="1">
    <citation type="submission" date="2019-03" db="EMBL/GenBank/DDBJ databases">
        <title>Genomic Encyclopedia of Type Strains, Phase IV (KMG-IV): sequencing the most valuable type-strain genomes for metagenomic binning, comparative biology and taxonomic classification.</title>
        <authorList>
            <person name="Goeker M."/>
        </authorList>
    </citation>
    <scope>NUCLEOTIDE SEQUENCE [LARGE SCALE GENOMIC DNA]</scope>
    <source>
        <strain evidence="3 4">DSM 9035</strain>
    </source>
</reference>
<dbReference type="Proteomes" id="UP000294664">
    <property type="component" value="Unassembled WGS sequence"/>
</dbReference>
<dbReference type="Gene3D" id="1.20.1050.10">
    <property type="match status" value="1"/>
</dbReference>
<dbReference type="SUPFAM" id="SSF52833">
    <property type="entry name" value="Thioredoxin-like"/>
    <property type="match status" value="1"/>
</dbReference>
<dbReference type="OrthoDB" id="9810080at2"/>
<gene>
    <name evidence="3" type="ORF">EDC64_111115</name>
</gene>
<dbReference type="InterPro" id="IPR010987">
    <property type="entry name" value="Glutathione-S-Trfase_C-like"/>
</dbReference>
<dbReference type="CDD" id="cd00299">
    <property type="entry name" value="GST_C_family"/>
    <property type="match status" value="1"/>
</dbReference>
<dbReference type="GO" id="GO:0016740">
    <property type="term" value="F:transferase activity"/>
    <property type="evidence" value="ECO:0007669"/>
    <property type="project" value="UniProtKB-KW"/>
</dbReference>
<keyword evidence="3" id="KW-0808">Transferase</keyword>
<dbReference type="InterPro" id="IPR040079">
    <property type="entry name" value="Glutathione_S-Trfase"/>
</dbReference>
<dbReference type="PANTHER" id="PTHR43968:SF6">
    <property type="entry name" value="GLUTATHIONE S-TRANSFERASE OMEGA"/>
    <property type="match status" value="1"/>
</dbReference>
<dbReference type="InterPro" id="IPR004045">
    <property type="entry name" value="Glutathione_S-Trfase_N"/>
</dbReference>
<dbReference type="RefSeq" id="WP_132033435.1">
    <property type="nucleotide sequence ID" value="NZ_SMAI01000011.1"/>
</dbReference>
<protein>
    <submittedName>
        <fullName evidence="3">Glutathione S-transferase</fullName>
    </submittedName>
</protein>
<dbReference type="Gene3D" id="3.40.30.10">
    <property type="entry name" value="Glutaredoxin"/>
    <property type="match status" value="1"/>
</dbReference>
<sequence>MTIELYHTSHSTCSQKVRLTLAEKGLPERNVDWTEHDVDLNKFQQLTPEYLKMNPNGVVPTLVHDGVALYESSAILEYLDEVFPEPKMSPDTAVGRSLMRAWMRYIDEVPTVAVRVPTFANIIAPMRFGKTSDADFAAHAERLPLRKQFYQRMSQKGFGKAELDYSLFQMRQTAERIDKAVSESGGPFILGPAYSLVDAQVIPLIDRMDDLGYQELWDGLPHMQSWYAAVMDRPSYAATYYPGARISQKYPDHFRTAAEVRAERGY</sequence>
<comment type="caution">
    <text evidence="3">The sequence shown here is derived from an EMBL/GenBank/DDBJ whole genome shotgun (WGS) entry which is preliminary data.</text>
</comment>
<proteinExistence type="predicted"/>
<keyword evidence="4" id="KW-1185">Reference proteome</keyword>
<dbReference type="PANTHER" id="PTHR43968">
    <property type="match status" value="1"/>
</dbReference>
<dbReference type="Pfam" id="PF13409">
    <property type="entry name" value="GST_N_2"/>
    <property type="match status" value="1"/>
</dbReference>
<feature type="domain" description="GST C-terminal" evidence="2">
    <location>
        <begin position="92"/>
        <end position="253"/>
    </location>
</feature>
<accession>A0A4R3LR12</accession>
<dbReference type="InterPro" id="IPR036249">
    <property type="entry name" value="Thioredoxin-like_sf"/>
</dbReference>
<dbReference type="PROSITE" id="PS50404">
    <property type="entry name" value="GST_NTER"/>
    <property type="match status" value="1"/>
</dbReference>
<evidence type="ECO:0000313" key="3">
    <source>
        <dbReference type="EMBL" id="TCT02943.1"/>
    </source>
</evidence>
<dbReference type="AlphaFoldDB" id="A0A4R3LR12"/>